<proteinExistence type="predicted"/>
<evidence type="ECO:0000313" key="2">
    <source>
        <dbReference type="Proteomes" id="UP000187013"/>
    </source>
</evidence>
<gene>
    <name evidence="1" type="ORF">ZYGR_0AI07730</name>
</gene>
<comment type="caution">
    <text evidence="1">The sequence shown here is derived from an EMBL/GenBank/DDBJ whole genome shotgun (WGS) entry which is preliminary data.</text>
</comment>
<protein>
    <submittedName>
        <fullName evidence="1">Uncharacterized protein</fullName>
    </submittedName>
</protein>
<sequence length="651" mass="74867">MYTSKSFTIAFQILFNLTYLRTIPLVQNYAMCLTTFAVRICWSATKTRLFSTKTLPSSCTNQISKIISENKPLTEADKPMFKQYWEQASHQFPNSKTILPDVELQSFSQFIRNNEKNSSTVRSFYRREIILNKENHSLMNSISSDLKDPLDFCIKDSLSTKDIAIAADLFVLYYKLYPNEPLKKGLVSDIISAMSFQDPRHDRLHLLKFLELTKVFKRHNEQLGLTTAQASGISNKALSLKHSSTLTKRILTEVMYNSKNSRMTSRNESIIAAYRLIERDYRSKNAAGVFFTWKKIATHYQDLTHHDPTILYMILKTCMNSKIYRYVCKDILSQLPPKYYSNNSLILPTIITYIVKTGNLQQAQELMDNVNNNIAPENIRNVFQTRMCLSSLLKMHLKFNDSQGVDRVLKQIHEVFGQHSQEDFQAIVAHILKDKTLDNIVKAVNLVSQIPQARALLAYATIINTIVDWQIASNGQFDQKSKHIINDLLTKAHQVDPMHKSSLWSILASLYIKRLVHHKNFRKPHGPEKETMNLDLAKLIFLKSSSNSNQICTINPFEHSSPQNIILRISNKNKIILLRNIASGAIKGCRKDIFLWCCAELYNSGVAVKELILDWHAIFDYRFRSSKSLENIKLKDQLSISDLPLIKNALK</sequence>
<name>A0A1Q3ACJ3_ZYGRO</name>
<dbReference type="OrthoDB" id="4064185at2759"/>
<dbReference type="Proteomes" id="UP000187013">
    <property type="component" value="Unassembled WGS sequence"/>
</dbReference>
<reference evidence="1 2" key="1">
    <citation type="submission" date="2016-08" db="EMBL/GenBank/DDBJ databases">
        <title>Draft genome sequence of allopolyploid Zygosaccharomyces rouxii.</title>
        <authorList>
            <person name="Watanabe J."/>
            <person name="Uehara K."/>
            <person name="Mogi Y."/>
            <person name="Tsukioka Y."/>
        </authorList>
    </citation>
    <scope>NUCLEOTIDE SEQUENCE [LARGE SCALE GENOMIC DNA]</scope>
    <source>
        <strain evidence="1 2">NBRC 110957</strain>
    </source>
</reference>
<evidence type="ECO:0000313" key="1">
    <source>
        <dbReference type="EMBL" id="GAV53489.1"/>
    </source>
</evidence>
<dbReference type="AlphaFoldDB" id="A0A1Q3ACJ3"/>
<dbReference type="EMBL" id="BDGX01000035">
    <property type="protein sequence ID" value="GAV53489.1"/>
    <property type="molecule type" value="Genomic_DNA"/>
</dbReference>
<organism evidence="1 2">
    <name type="scientific">Zygosaccharomyces rouxii</name>
    <dbReference type="NCBI Taxonomy" id="4956"/>
    <lineage>
        <taxon>Eukaryota</taxon>
        <taxon>Fungi</taxon>
        <taxon>Dikarya</taxon>
        <taxon>Ascomycota</taxon>
        <taxon>Saccharomycotina</taxon>
        <taxon>Saccharomycetes</taxon>
        <taxon>Saccharomycetales</taxon>
        <taxon>Saccharomycetaceae</taxon>
        <taxon>Zygosaccharomyces</taxon>
    </lineage>
</organism>
<accession>A0A1Q3ACJ3</accession>